<dbReference type="EMBL" id="FN649760">
    <property type="protein sequence ID" value="CBN74664.1"/>
    <property type="molecule type" value="Genomic_DNA"/>
</dbReference>
<keyword evidence="8" id="KW-1185">Reference proteome</keyword>
<evidence type="ECO:0008006" key="9">
    <source>
        <dbReference type="Google" id="ProtNLM"/>
    </source>
</evidence>
<reference evidence="7 8" key="1">
    <citation type="journal article" date="2010" name="Nature">
        <title>The Ectocarpus genome and the independent evolution of multicellularity in brown algae.</title>
        <authorList>
            <person name="Cock J.M."/>
            <person name="Sterck L."/>
            <person name="Rouze P."/>
            <person name="Scornet D."/>
            <person name="Allen A.E."/>
            <person name="Amoutzias G."/>
            <person name="Anthouard V."/>
            <person name="Artiguenave F."/>
            <person name="Aury J.M."/>
            <person name="Badger J.H."/>
            <person name="Beszteri B."/>
            <person name="Billiau K."/>
            <person name="Bonnet E."/>
            <person name="Bothwell J.H."/>
            <person name="Bowler C."/>
            <person name="Boyen C."/>
            <person name="Brownlee C."/>
            <person name="Carrano C.J."/>
            <person name="Charrier B."/>
            <person name="Cho G.Y."/>
            <person name="Coelho S.M."/>
            <person name="Collen J."/>
            <person name="Corre E."/>
            <person name="Da Silva C."/>
            <person name="Delage L."/>
            <person name="Delaroque N."/>
            <person name="Dittami S.M."/>
            <person name="Doulbeau S."/>
            <person name="Elias M."/>
            <person name="Farnham G."/>
            <person name="Gachon C.M."/>
            <person name="Gschloessl B."/>
            <person name="Heesch S."/>
            <person name="Jabbari K."/>
            <person name="Jubin C."/>
            <person name="Kawai H."/>
            <person name="Kimura K."/>
            <person name="Kloareg B."/>
            <person name="Kupper F.C."/>
            <person name="Lang D."/>
            <person name="Le Bail A."/>
            <person name="Leblanc C."/>
            <person name="Lerouge P."/>
            <person name="Lohr M."/>
            <person name="Lopez P.J."/>
            <person name="Martens C."/>
            <person name="Maumus F."/>
            <person name="Michel G."/>
            <person name="Miranda-Saavedra D."/>
            <person name="Morales J."/>
            <person name="Moreau H."/>
            <person name="Motomura T."/>
            <person name="Nagasato C."/>
            <person name="Napoli C.A."/>
            <person name="Nelson D.R."/>
            <person name="Nyvall-Collen P."/>
            <person name="Peters A.F."/>
            <person name="Pommier C."/>
            <person name="Potin P."/>
            <person name="Poulain J."/>
            <person name="Quesneville H."/>
            <person name="Read B."/>
            <person name="Rensing S.A."/>
            <person name="Ritter A."/>
            <person name="Rousvoal S."/>
            <person name="Samanta M."/>
            <person name="Samson G."/>
            <person name="Schroeder D.C."/>
            <person name="Segurens B."/>
            <person name="Strittmatter M."/>
            <person name="Tonon T."/>
            <person name="Tregear J.W."/>
            <person name="Valentin K."/>
            <person name="von Dassow P."/>
            <person name="Yamagishi T."/>
            <person name="Van de Peer Y."/>
            <person name="Wincker P."/>
        </authorList>
    </citation>
    <scope>NUCLEOTIDE SEQUENCE [LARGE SCALE GENOMIC DNA]</scope>
    <source>
        <strain evidence="8">Ec32 / CCAP1310/4</strain>
    </source>
</reference>
<dbReference type="Pfam" id="PF04227">
    <property type="entry name" value="Indigoidine_A"/>
    <property type="match status" value="1"/>
</dbReference>
<keyword evidence="2" id="KW-0378">Hydrolase</keyword>
<keyword evidence="1" id="KW-0479">Metal-binding</keyword>
<dbReference type="PANTHER" id="PTHR42909">
    <property type="entry name" value="ZGC:136858"/>
    <property type="match status" value="1"/>
</dbReference>
<keyword evidence="3" id="KW-0464">Manganese</keyword>
<evidence type="ECO:0000313" key="7">
    <source>
        <dbReference type="EMBL" id="CBN74664.1"/>
    </source>
</evidence>
<dbReference type="Gene3D" id="3.40.1190.20">
    <property type="match status" value="1"/>
</dbReference>
<accession>D8LLN3</accession>
<dbReference type="GO" id="GO:0005737">
    <property type="term" value="C:cytoplasm"/>
    <property type="evidence" value="ECO:0007669"/>
    <property type="project" value="TreeGrafter"/>
</dbReference>
<protein>
    <recommendedName>
        <fullName evidence="9">Carbohydrate kinase PfkB domain-containing protein</fullName>
    </recommendedName>
</protein>
<dbReference type="InterPro" id="IPR029056">
    <property type="entry name" value="Ribokinase-like"/>
</dbReference>
<evidence type="ECO:0000256" key="2">
    <source>
        <dbReference type="ARBA" id="ARBA00022801"/>
    </source>
</evidence>
<dbReference type="eggNOG" id="KOG3009">
    <property type="taxonomic scope" value="Eukaryota"/>
</dbReference>
<gene>
    <name evidence="7" type="ORF">Esi_0037_0085</name>
</gene>
<evidence type="ECO:0000256" key="1">
    <source>
        <dbReference type="ARBA" id="ARBA00022723"/>
    </source>
</evidence>
<keyword evidence="4" id="KW-0456">Lyase</keyword>
<dbReference type="STRING" id="2880.D8LLN3"/>
<name>D8LLN3_ECTSI</name>
<evidence type="ECO:0000256" key="4">
    <source>
        <dbReference type="ARBA" id="ARBA00023239"/>
    </source>
</evidence>
<dbReference type="PANTHER" id="PTHR42909:SF1">
    <property type="entry name" value="CARBOHYDRATE KINASE PFKB DOMAIN-CONTAINING PROTEIN"/>
    <property type="match status" value="1"/>
</dbReference>
<dbReference type="OrthoDB" id="198885at2759"/>
<dbReference type="SUPFAM" id="SSF53613">
    <property type="entry name" value="Ribokinase-like"/>
    <property type="match status" value="1"/>
</dbReference>
<evidence type="ECO:0000313" key="8">
    <source>
        <dbReference type="Proteomes" id="UP000002630"/>
    </source>
</evidence>
<dbReference type="HAMAP" id="MF_01876">
    <property type="entry name" value="PsiMP_glycosidase"/>
    <property type="match status" value="1"/>
</dbReference>
<evidence type="ECO:0000256" key="3">
    <source>
        <dbReference type="ARBA" id="ARBA00023211"/>
    </source>
</evidence>
<feature type="compositionally biased region" description="Polar residues" evidence="6">
    <location>
        <begin position="380"/>
        <end position="395"/>
    </location>
</feature>
<dbReference type="GO" id="GO:0016798">
    <property type="term" value="F:hydrolase activity, acting on glycosyl bonds"/>
    <property type="evidence" value="ECO:0007669"/>
    <property type="project" value="UniProtKB-KW"/>
</dbReference>
<feature type="region of interest" description="Disordered" evidence="6">
    <location>
        <begin position="376"/>
        <end position="398"/>
    </location>
</feature>
<dbReference type="InParanoid" id="D8LLN3"/>
<dbReference type="Proteomes" id="UP000002630">
    <property type="component" value="Unassembled WGS sequence"/>
</dbReference>
<dbReference type="AlphaFoldDB" id="D8LLN3"/>
<organism evidence="7 8">
    <name type="scientific">Ectocarpus siliculosus</name>
    <name type="common">Brown alga</name>
    <name type="synonym">Conferva siliculosa</name>
    <dbReference type="NCBI Taxonomy" id="2880"/>
    <lineage>
        <taxon>Eukaryota</taxon>
        <taxon>Sar</taxon>
        <taxon>Stramenopiles</taxon>
        <taxon>Ochrophyta</taxon>
        <taxon>PX clade</taxon>
        <taxon>Phaeophyceae</taxon>
        <taxon>Ectocarpales</taxon>
        <taxon>Ectocarpaceae</taxon>
        <taxon>Ectocarpus</taxon>
    </lineage>
</organism>
<dbReference type="GO" id="GO:0004730">
    <property type="term" value="F:pseudouridylate synthase activity"/>
    <property type="evidence" value="ECO:0007669"/>
    <property type="project" value="InterPro"/>
</dbReference>
<keyword evidence="5" id="KW-0326">Glycosidase</keyword>
<evidence type="ECO:0000256" key="5">
    <source>
        <dbReference type="ARBA" id="ARBA00023295"/>
    </source>
</evidence>
<proteinExistence type="inferred from homology"/>
<dbReference type="Gene3D" id="3.40.1790.10">
    <property type="entry name" value="Indigoidine synthase domain"/>
    <property type="match status" value="1"/>
</dbReference>
<dbReference type="InterPro" id="IPR022830">
    <property type="entry name" value="Indigdn_synthA-like"/>
</dbReference>
<sequence>MNRAAATLLRKASGGQSACLRRRGRHLPLRRCLAAWGSTLQIEPGVQRALEEGRPIVALESTIISHGMPYPENLAMARGVEDIIRERGAVPATVAVLQGRPHVGLTASQLESLAEAGPRARKCSRRDLAVALAQGVDGATTVAATSYLASLAGVKVFVTGGMGGVHRGAETTFDVSADLAELAQTPIVVVCAGVKSILDIEKTLEVLETNGVPVVSLGTDDFPAFFSPSSGVPSPLRLDTPSEVAAAAKAGFDLGMRNGMVVAVPNPAPMSGGAGIDAAIHEALEQAEARGLKGRDITPFVLASVNETTGGHSLKSNVALVRHNAKVGADIAVQLAALTGRPTAPEAFLARPTPTAAPPLRVAVFGGAVADIVSKPPTGTALTPGTSTPGETRQSFGGVGRNVAEGVARVLLARRGDNVAMGIDSSSDGSGAVVTLASVVGADEPGKGLVAGCEEAGVNAEATVEVGCSSGAGDDGGSDKAGTASYVAVLGGDGDLVAAVADMRVLERMTADFVERHASIIDGASVVIADGNLPPEGFARVSGLCAERNVPLVFEPTSVAKCSVPFSAEVNRTQQCRCSAQER</sequence>
<dbReference type="InterPro" id="IPR007342">
    <property type="entry name" value="PsuG"/>
</dbReference>
<dbReference type="SUPFAM" id="SSF110581">
    <property type="entry name" value="Indigoidine synthase A-like"/>
    <property type="match status" value="1"/>
</dbReference>
<evidence type="ECO:0000256" key="6">
    <source>
        <dbReference type="SAM" id="MobiDB-lite"/>
    </source>
</evidence>
<dbReference type="GO" id="GO:0046872">
    <property type="term" value="F:metal ion binding"/>
    <property type="evidence" value="ECO:0007669"/>
    <property type="project" value="UniProtKB-KW"/>
</dbReference>